<protein>
    <recommendedName>
        <fullName evidence="3">Immunity protein Imm1</fullName>
    </recommendedName>
</protein>
<keyword evidence="2" id="KW-1185">Reference proteome</keyword>
<dbReference type="RefSeq" id="WP_207859455.1">
    <property type="nucleotide sequence ID" value="NZ_JAFREP010000013.1"/>
</dbReference>
<organism evidence="1 2">
    <name type="scientific">Acanthopleuribacter pedis</name>
    <dbReference type="NCBI Taxonomy" id="442870"/>
    <lineage>
        <taxon>Bacteria</taxon>
        <taxon>Pseudomonadati</taxon>
        <taxon>Acidobacteriota</taxon>
        <taxon>Holophagae</taxon>
        <taxon>Acanthopleuribacterales</taxon>
        <taxon>Acanthopleuribacteraceae</taxon>
        <taxon>Acanthopleuribacter</taxon>
    </lineage>
</organism>
<evidence type="ECO:0000313" key="1">
    <source>
        <dbReference type="EMBL" id="MBO1319548.1"/>
    </source>
</evidence>
<dbReference type="Proteomes" id="UP000664417">
    <property type="component" value="Unassembled WGS sequence"/>
</dbReference>
<reference evidence="1" key="1">
    <citation type="submission" date="2021-03" db="EMBL/GenBank/DDBJ databases">
        <authorList>
            <person name="Wang G."/>
        </authorList>
    </citation>
    <scope>NUCLEOTIDE SEQUENCE</scope>
    <source>
        <strain evidence="1">KCTC 12899</strain>
    </source>
</reference>
<dbReference type="AlphaFoldDB" id="A0A8J7U2P8"/>
<evidence type="ECO:0000313" key="2">
    <source>
        <dbReference type="Proteomes" id="UP000664417"/>
    </source>
</evidence>
<name>A0A8J7U2P8_9BACT</name>
<dbReference type="EMBL" id="JAFREP010000013">
    <property type="protein sequence ID" value="MBO1319548.1"/>
    <property type="molecule type" value="Genomic_DNA"/>
</dbReference>
<gene>
    <name evidence="1" type="ORF">J3U88_13820</name>
</gene>
<sequence length="132" mass="14897">MFVKEIHEDDWQGILSYDTTYPCEKIEQCLDAVKRLNGDNKTVVVLSRDDENFLMIGGGNKNLYICNASLDGAMYYLTDPWHEGGEIALVAGGQEGSYSKKLGIKLENVLKATELFVKESELDNDLNWELQD</sequence>
<comment type="caution">
    <text evidence="1">The sequence shown here is derived from an EMBL/GenBank/DDBJ whole genome shotgun (WGS) entry which is preliminary data.</text>
</comment>
<accession>A0A8J7U2P8</accession>
<evidence type="ECO:0008006" key="3">
    <source>
        <dbReference type="Google" id="ProtNLM"/>
    </source>
</evidence>
<proteinExistence type="predicted"/>